<feature type="non-terminal residue" evidence="1">
    <location>
        <position position="22"/>
    </location>
</feature>
<dbReference type="EMBL" id="UINC01030388">
    <property type="protein sequence ID" value="SVB14703.1"/>
    <property type="molecule type" value="Genomic_DNA"/>
</dbReference>
<sequence>MATVVDWIVAATPPPATIAIVH</sequence>
<evidence type="ECO:0000313" key="1">
    <source>
        <dbReference type="EMBL" id="SVB14703.1"/>
    </source>
</evidence>
<protein>
    <submittedName>
        <fullName evidence="1">Uncharacterized protein</fullName>
    </submittedName>
</protein>
<name>A0A382BNL2_9ZZZZ</name>
<proteinExistence type="predicted"/>
<gene>
    <name evidence="1" type="ORF">METZ01_LOCUS167557</name>
</gene>
<accession>A0A382BNL2</accession>
<organism evidence="1">
    <name type="scientific">marine metagenome</name>
    <dbReference type="NCBI Taxonomy" id="408172"/>
    <lineage>
        <taxon>unclassified sequences</taxon>
        <taxon>metagenomes</taxon>
        <taxon>ecological metagenomes</taxon>
    </lineage>
</organism>
<dbReference type="AlphaFoldDB" id="A0A382BNL2"/>
<reference evidence="1" key="1">
    <citation type="submission" date="2018-05" db="EMBL/GenBank/DDBJ databases">
        <authorList>
            <person name="Lanie J.A."/>
            <person name="Ng W.-L."/>
            <person name="Kazmierczak K.M."/>
            <person name="Andrzejewski T.M."/>
            <person name="Davidsen T.M."/>
            <person name="Wayne K.J."/>
            <person name="Tettelin H."/>
            <person name="Glass J.I."/>
            <person name="Rusch D."/>
            <person name="Podicherti R."/>
            <person name="Tsui H.-C.T."/>
            <person name="Winkler M.E."/>
        </authorList>
    </citation>
    <scope>NUCLEOTIDE SEQUENCE</scope>
</reference>